<organism evidence="7 8">
    <name type="scientific">Armadillidium nasatum</name>
    <dbReference type="NCBI Taxonomy" id="96803"/>
    <lineage>
        <taxon>Eukaryota</taxon>
        <taxon>Metazoa</taxon>
        <taxon>Ecdysozoa</taxon>
        <taxon>Arthropoda</taxon>
        <taxon>Crustacea</taxon>
        <taxon>Multicrustacea</taxon>
        <taxon>Malacostraca</taxon>
        <taxon>Eumalacostraca</taxon>
        <taxon>Peracarida</taxon>
        <taxon>Isopoda</taxon>
        <taxon>Oniscidea</taxon>
        <taxon>Crinocheta</taxon>
        <taxon>Armadillidiidae</taxon>
        <taxon>Armadillidium</taxon>
    </lineage>
</organism>
<dbReference type="SMART" id="SM00132">
    <property type="entry name" value="LIM"/>
    <property type="match status" value="1"/>
</dbReference>
<feature type="compositionally biased region" description="Polar residues" evidence="5">
    <location>
        <begin position="1"/>
        <end position="21"/>
    </location>
</feature>
<evidence type="ECO:0000313" key="7">
    <source>
        <dbReference type="EMBL" id="KAB7506287.1"/>
    </source>
</evidence>
<feature type="domain" description="LIM zinc-binding" evidence="6">
    <location>
        <begin position="31"/>
        <end position="90"/>
    </location>
</feature>
<feature type="compositionally biased region" description="Pro residues" evidence="5">
    <location>
        <begin position="135"/>
        <end position="145"/>
    </location>
</feature>
<feature type="region of interest" description="Disordered" evidence="5">
    <location>
        <begin position="266"/>
        <end position="294"/>
    </location>
</feature>
<feature type="region of interest" description="Disordered" evidence="5">
    <location>
        <begin position="1"/>
        <end position="28"/>
    </location>
</feature>
<sequence>DPSFGSGLNTITRSVQAPQSSGAGGSPRVITDCSECERPIIGVFVRIKNKNLHADCFKCSTCGSSLKNVGYYNINDKLYCDIHAKQAARSNPPAPNLVPVTVQPGAVPPAGAMTAPQASKMKIPSAFQQGGPAFAPAPAPPPAPPQTEVQQSEPQELPEPLPAPVFEPVQIPLAVSEVSSLSHLSSQIIENEGVVLPPVLNGGSFASEEEGLQPPQEALENESKPVENGYVEDTQSANEQVAAEETLPPKLIEDTIENEVVTSVEIEEVPQAPANDVFETKETDSKTDLNNTEPYSVEEHIEVENDKLVSVTQQEASQGTEIPSQKEPSPLIIEEIPQELSHSLLKESSQEIPQELTHETVQTHLQNNIQEFSETQTQKSIADLVPEQSPLKLQTSEAPDSSLIYNINNSVHLSEGAISSSISHFRSEESRVTESKFSSSVVQMSVGNDTAPQRAPAPAPAPVKPFAPAPAPAPVAAPVKPASAPSYSTSANPQGFGAPAGDINVRAHIPKKEDVQINPSWPPHNFVPEQVSSSPTPYQIPKKKRNIGKKTFSQQSYLMPLPTNKNIPSSKPAAPKFSVPSKSKGPSFLTSRNKVKSPPRKSKNPKGTSKTTFRLFSDRFPNPAPSYILKFSSITEDSSVLLSKSVETSLSDESQLYMLKKIGAGLSQVHDQNRQKIDSASSQIDTSLSTTNKAIDNRPREHAKISPIRTKPITEPLPTISSNIKIDPKAAFEASLKKYASNLLSASSLPKVTKSAPAPKHVSNNRWGFKAVKPPAAKSPRTSPKIRIEMPEWTPAEPVKPIVVDIDSLTIVNE</sequence>
<dbReference type="PROSITE" id="PS50023">
    <property type="entry name" value="LIM_DOMAIN_2"/>
    <property type="match status" value="1"/>
</dbReference>
<evidence type="ECO:0000256" key="4">
    <source>
        <dbReference type="PROSITE-ProRule" id="PRU00125"/>
    </source>
</evidence>
<evidence type="ECO:0000256" key="5">
    <source>
        <dbReference type="SAM" id="MobiDB-lite"/>
    </source>
</evidence>
<feature type="compositionally biased region" description="Basic and acidic residues" evidence="5">
    <location>
        <begin position="278"/>
        <end position="287"/>
    </location>
</feature>
<name>A0A5N5TIS5_9CRUS</name>
<dbReference type="AlphaFoldDB" id="A0A5N5TIS5"/>
<keyword evidence="3 4" id="KW-0440">LIM domain</keyword>
<feature type="region of interest" description="Disordered" evidence="5">
    <location>
        <begin position="526"/>
        <end position="616"/>
    </location>
</feature>
<protein>
    <submittedName>
        <fullName evidence="7">PDZ and LIM domain protein Zasp</fullName>
    </submittedName>
</protein>
<evidence type="ECO:0000313" key="8">
    <source>
        <dbReference type="Proteomes" id="UP000326759"/>
    </source>
</evidence>
<feature type="compositionally biased region" description="Polar residues" evidence="5">
    <location>
        <begin position="311"/>
        <end position="327"/>
    </location>
</feature>
<dbReference type="PANTHER" id="PTHR48148:SF2">
    <property type="entry name" value="PA14 DOMAIN-CONTAINING PROTEIN"/>
    <property type="match status" value="1"/>
</dbReference>
<dbReference type="EMBL" id="SEYY01000894">
    <property type="protein sequence ID" value="KAB7506287.1"/>
    <property type="molecule type" value="Genomic_DNA"/>
</dbReference>
<feature type="region of interest" description="Disordered" evidence="5">
    <location>
        <begin position="311"/>
        <end position="330"/>
    </location>
</feature>
<dbReference type="CDD" id="cd09360">
    <property type="entry name" value="LIM_ALP_like"/>
    <property type="match status" value="1"/>
</dbReference>
<dbReference type="GO" id="GO:0046872">
    <property type="term" value="F:metal ion binding"/>
    <property type="evidence" value="ECO:0007669"/>
    <property type="project" value="UniProtKB-KW"/>
</dbReference>
<accession>A0A5N5TIS5</accession>
<evidence type="ECO:0000256" key="3">
    <source>
        <dbReference type="ARBA" id="ARBA00023038"/>
    </source>
</evidence>
<comment type="caution">
    <text evidence="7">The sequence shown here is derived from an EMBL/GenBank/DDBJ whole genome shotgun (WGS) entry which is preliminary data.</text>
</comment>
<dbReference type="Proteomes" id="UP000326759">
    <property type="component" value="Unassembled WGS sequence"/>
</dbReference>
<evidence type="ECO:0000256" key="2">
    <source>
        <dbReference type="ARBA" id="ARBA00022833"/>
    </source>
</evidence>
<keyword evidence="1 4" id="KW-0479">Metal-binding</keyword>
<feature type="compositionally biased region" description="Polar residues" evidence="5">
    <location>
        <begin position="605"/>
        <end position="614"/>
    </location>
</feature>
<keyword evidence="8" id="KW-1185">Reference proteome</keyword>
<dbReference type="PANTHER" id="PTHR48148">
    <property type="entry name" value="KERATINOCYTE PROLINE-RICH PROTEIN"/>
    <property type="match status" value="1"/>
</dbReference>
<dbReference type="OrthoDB" id="5911912at2759"/>
<keyword evidence="2 4" id="KW-0862">Zinc</keyword>
<feature type="compositionally biased region" description="Basic residues" evidence="5">
    <location>
        <begin position="593"/>
        <end position="604"/>
    </location>
</feature>
<evidence type="ECO:0000259" key="6">
    <source>
        <dbReference type="PROSITE" id="PS50023"/>
    </source>
</evidence>
<dbReference type="Pfam" id="PF00412">
    <property type="entry name" value="LIM"/>
    <property type="match status" value="1"/>
</dbReference>
<feature type="non-terminal residue" evidence="7">
    <location>
        <position position="1"/>
    </location>
</feature>
<dbReference type="FunFam" id="2.10.110.10:FF:000073">
    <property type="entry name" value="Uncharacterized protein, isoform Z"/>
    <property type="match status" value="1"/>
</dbReference>
<dbReference type="Gene3D" id="2.10.110.10">
    <property type="entry name" value="Cysteine Rich Protein"/>
    <property type="match status" value="1"/>
</dbReference>
<feature type="compositionally biased region" description="Polar residues" evidence="5">
    <location>
        <begin position="551"/>
        <end position="569"/>
    </location>
</feature>
<proteinExistence type="predicted"/>
<feature type="region of interest" description="Disordered" evidence="5">
    <location>
        <begin position="127"/>
        <end position="160"/>
    </location>
</feature>
<reference evidence="7 8" key="1">
    <citation type="journal article" date="2019" name="PLoS Biol.">
        <title>Sex chromosomes control vertical transmission of feminizing Wolbachia symbionts in an isopod.</title>
        <authorList>
            <person name="Becking T."/>
            <person name="Chebbi M.A."/>
            <person name="Giraud I."/>
            <person name="Moumen B."/>
            <person name="Laverre T."/>
            <person name="Caubet Y."/>
            <person name="Peccoud J."/>
            <person name="Gilbert C."/>
            <person name="Cordaux R."/>
        </authorList>
    </citation>
    <scope>NUCLEOTIDE SEQUENCE [LARGE SCALE GENOMIC DNA]</scope>
    <source>
        <strain evidence="7">ANa2</strain>
        <tissue evidence="7">Whole body excluding digestive tract and cuticle</tissue>
    </source>
</reference>
<dbReference type="InterPro" id="IPR001781">
    <property type="entry name" value="Znf_LIM"/>
</dbReference>
<gene>
    <name evidence="7" type="primary">Zasp52</name>
    <name evidence="7" type="ORF">Anas_03612</name>
</gene>
<evidence type="ECO:0000256" key="1">
    <source>
        <dbReference type="ARBA" id="ARBA00022723"/>
    </source>
</evidence>
<feature type="region of interest" description="Disordered" evidence="5">
    <location>
        <begin position="205"/>
        <end position="254"/>
    </location>
</feature>
<dbReference type="SUPFAM" id="SSF57716">
    <property type="entry name" value="Glucocorticoid receptor-like (DNA-binding domain)"/>
    <property type="match status" value="2"/>
</dbReference>